<reference evidence="2" key="1">
    <citation type="journal article" date="2014" name="Nat. Commun.">
        <title>The emerging biofuel crop Camelina sativa retains a highly undifferentiated hexaploid genome structure.</title>
        <authorList>
            <person name="Kagale S."/>
            <person name="Koh C."/>
            <person name="Nixon J."/>
            <person name="Bollina V."/>
            <person name="Clarke W.E."/>
            <person name="Tuteja R."/>
            <person name="Spillane C."/>
            <person name="Robinson S.J."/>
            <person name="Links M.G."/>
            <person name="Clarke C."/>
            <person name="Higgins E.E."/>
            <person name="Huebert T."/>
            <person name="Sharpe A.G."/>
            <person name="Parkin I.A."/>
        </authorList>
    </citation>
    <scope>NUCLEOTIDE SEQUENCE [LARGE SCALE GENOMIC DNA]</scope>
    <source>
        <strain evidence="2">cv. DH55</strain>
    </source>
</reference>
<evidence type="ECO:0000313" key="2">
    <source>
        <dbReference type="Proteomes" id="UP000694864"/>
    </source>
</evidence>
<gene>
    <name evidence="3" type="primary">LOC109128695</name>
</gene>
<proteinExistence type="predicted"/>
<feature type="domain" description="Reverse transcriptase Ty1/copia-type" evidence="1">
    <location>
        <begin position="4"/>
        <end position="174"/>
    </location>
</feature>
<dbReference type="SUPFAM" id="SSF56672">
    <property type="entry name" value="DNA/RNA polymerases"/>
    <property type="match status" value="1"/>
</dbReference>
<dbReference type="Proteomes" id="UP000694864">
    <property type="component" value="Chromosome 14"/>
</dbReference>
<dbReference type="InterPro" id="IPR043502">
    <property type="entry name" value="DNA/RNA_pol_sf"/>
</dbReference>
<evidence type="ECO:0000313" key="3">
    <source>
        <dbReference type="RefSeq" id="XP_019091080.1"/>
    </source>
</evidence>
<name>A0ABM1QWE2_CAMSA</name>
<evidence type="ECO:0000259" key="1">
    <source>
        <dbReference type="Pfam" id="PF07727"/>
    </source>
</evidence>
<keyword evidence="2" id="KW-1185">Reference proteome</keyword>
<dbReference type="RefSeq" id="XP_019091080.1">
    <property type="nucleotide sequence ID" value="XM_019235535.1"/>
</dbReference>
<dbReference type="PANTHER" id="PTHR11439">
    <property type="entry name" value="GAG-POL-RELATED RETROTRANSPOSON"/>
    <property type="match status" value="1"/>
</dbReference>
<dbReference type="CDD" id="cd09272">
    <property type="entry name" value="RNase_HI_RT_Ty1"/>
    <property type="match status" value="1"/>
</dbReference>
<accession>A0ABM1QWE2</accession>
<sequence>MQLSLHQLDISNAFLNGDLDEEIYMKLPPGYAELQGEIFSPNVVCRLHKSIYGLKQASRQWFLKFKTTLVGFGFETCHGDHTLFVKEANGHFLVVLVYVDDILIATTDATMAYHLRDQLSSVFQLRDLGPPKYFLGIEIARNDERFCLTQRKYVLDLLETTRFSDCKPSAVPMKPDQQMSFTSFSRRKKKKMVKQDFEGDEDYIIELAKPTDPTLELLTDTKQYRRLIGKLQYLTITRPNISFAVSKVAQYSSAPRKFHLQAAHKVLRYLKGTIGQGLFYGKDDYFSLRGFSDADWGACPDNRRSVTGYAIFIGQSLVSWRSKKQDMVSMSSAESEYRAMSVITKELLWFTYLLKALRVPFSLPVYLYCDNQATLYIASNSIYHERTKHIEFDCHKVREAIEDGVLKTMFVRTDNQLADILTKTLHLTPFRNNIGKMGVINIYSSPS</sequence>
<dbReference type="GeneID" id="109128695"/>
<dbReference type="Pfam" id="PF07727">
    <property type="entry name" value="RVT_2"/>
    <property type="match status" value="1"/>
</dbReference>
<organism evidence="2 3">
    <name type="scientific">Camelina sativa</name>
    <name type="common">False flax</name>
    <name type="synonym">Myagrum sativum</name>
    <dbReference type="NCBI Taxonomy" id="90675"/>
    <lineage>
        <taxon>Eukaryota</taxon>
        <taxon>Viridiplantae</taxon>
        <taxon>Streptophyta</taxon>
        <taxon>Embryophyta</taxon>
        <taxon>Tracheophyta</taxon>
        <taxon>Spermatophyta</taxon>
        <taxon>Magnoliopsida</taxon>
        <taxon>eudicotyledons</taxon>
        <taxon>Gunneridae</taxon>
        <taxon>Pentapetalae</taxon>
        <taxon>rosids</taxon>
        <taxon>malvids</taxon>
        <taxon>Brassicales</taxon>
        <taxon>Brassicaceae</taxon>
        <taxon>Camelineae</taxon>
        <taxon>Camelina</taxon>
    </lineage>
</organism>
<dbReference type="PANTHER" id="PTHR11439:SF470">
    <property type="entry name" value="CYSTEINE-RICH RLK (RECEPTOR-LIKE PROTEIN KINASE) 8"/>
    <property type="match status" value="1"/>
</dbReference>
<dbReference type="InterPro" id="IPR013103">
    <property type="entry name" value="RVT_2"/>
</dbReference>
<reference evidence="3" key="2">
    <citation type="submission" date="2025-08" db="UniProtKB">
        <authorList>
            <consortium name="RefSeq"/>
        </authorList>
    </citation>
    <scope>IDENTIFICATION</scope>
    <source>
        <tissue evidence="3">Leaf</tissue>
    </source>
</reference>
<protein>
    <submittedName>
        <fullName evidence="3">Uncharacterized protein LOC109128695</fullName>
    </submittedName>
</protein>